<dbReference type="GO" id="GO:0008146">
    <property type="term" value="F:sulfotransferase activity"/>
    <property type="evidence" value="ECO:0007669"/>
    <property type="project" value="InterPro"/>
</dbReference>
<name>A0AAP0PT64_9MAGN</name>
<accession>A0AAP0PT64</accession>
<gene>
    <name evidence="5" type="ORF">Sjap_003083</name>
</gene>
<comment type="caution">
    <text evidence="5">The sequence shown here is derived from an EMBL/GenBank/DDBJ whole genome shotgun (WGS) entry which is preliminary data.</text>
</comment>
<evidence type="ECO:0000256" key="1">
    <source>
        <dbReference type="ARBA" id="ARBA00005771"/>
    </source>
</evidence>
<dbReference type="PANTHER" id="PTHR11783">
    <property type="entry name" value="SULFOTRANSFERASE SULT"/>
    <property type="match status" value="1"/>
</dbReference>
<reference evidence="5 6" key="1">
    <citation type="submission" date="2024-01" db="EMBL/GenBank/DDBJ databases">
        <title>Genome assemblies of Stephania.</title>
        <authorList>
            <person name="Yang L."/>
        </authorList>
    </citation>
    <scope>NUCLEOTIDE SEQUENCE [LARGE SCALE GENOMIC DNA]</scope>
    <source>
        <strain evidence="5">QJT</strain>
        <tissue evidence="5">Leaf</tissue>
    </source>
</reference>
<evidence type="ECO:0000313" key="5">
    <source>
        <dbReference type="EMBL" id="KAK9155603.1"/>
    </source>
</evidence>
<keyword evidence="6" id="KW-1185">Reference proteome</keyword>
<dbReference type="InterPro" id="IPR000863">
    <property type="entry name" value="Sulfotransferase_dom"/>
</dbReference>
<dbReference type="Pfam" id="PF00685">
    <property type="entry name" value="Sulfotransfer_1"/>
    <property type="match status" value="1"/>
</dbReference>
<dbReference type="Gene3D" id="3.40.50.300">
    <property type="entry name" value="P-loop containing nucleotide triphosphate hydrolases"/>
    <property type="match status" value="1"/>
</dbReference>
<proteinExistence type="inferred from homology"/>
<feature type="domain" description="Sulfotransferase" evidence="4">
    <location>
        <begin position="67"/>
        <end position="331"/>
    </location>
</feature>
<evidence type="ECO:0000259" key="4">
    <source>
        <dbReference type="Pfam" id="PF00685"/>
    </source>
</evidence>
<keyword evidence="2 3" id="KW-0808">Transferase</keyword>
<dbReference type="EC" id="2.8.2.-" evidence="3"/>
<protein>
    <recommendedName>
        <fullName evidence="3">Sulfotransferase</fullName>
        <ecNumber evidence="3">2.8.2.-</ecNumber>
    </recommendedName>
</protein>
<dbReference type="SUPFAM" id="SSF52540">
    <property type="entry name" value="P-loop containing nucleoside triphosphate hydrolases"/>
    <property type="match status" value="1"/>
</dbReference>
<dbReference type="EMBL" id="JBBNAE010000001">
    <property type="protein sequence ID" value="KAK9155603.1"/>
    <property type="molecule type" value="Genomic_DNA"/>
</dbReference>
<evidence type="ECO:0000313" key="6">
    <source>
        <dbReference type="Proteomes" id="UP001417504"/>
    </source>
</evidence>
<dbReference type="AlphaFoldDB" id="A0AAP0PT64"/>
<comment type="similarity">
    <text evidence="1 3">Belongs to the sulfotransferase 1 family.</text>
</comment>
<dbReference type="Proteomes" id="UP001417504">
    <property type="component" value="Unassembled WGS sequence"/>
</dbReference>
<evidence type="ECO:0000256" key="3">
    <source>
        <dbReference type="RuleBase" id="RU361155"/>
    </source>
</evidence>
<evidence type="ECO:0000256" key="2">
    <source>
        <dbReference type="ARBA" id="ARBA00022679"/>
    </source>
</evidence>
<sequence length="349" mass="40220">MDSCLAVGTNSSSQCDENQEFQELLKTLPKEKGWAFDEAYLYQGFWIRAQILQQIILCQHQFQARHTDVLLATQPKSGTTWLKALAFAIAHRKRYALPTHALLTNNPQKLVPFIEVNQETHQQDLADRLSSLPPFSPRVLSTHLPYASLPESVTSITNDCRIVYLCRNPKDTLVSTWHFMSKIKSSEAAYEEPLSLEEAHELFCRGASPYGPFWEHMLGYWKASLERPEKVLFLRYEEMKKDIKSQVKRLAEHIGCPFTIEEENEGVVDDIIKLCSFENLKNLEVNKSEKMLVVDCKYFFRKGIVGDWVNYLTPQMAEQLDQVTKEKLQDHGFPILFKEATIDEPSESI</sequence>
<organism evidence="5 6">
    <name type="scientific">Stephania japonica</name>
    <dbReference type="NCBI Taxonomy" id="461633"/>
    <lineage>
        <taxon>Eukaryota</taxon>
        <taxon>Viridiplantae</taxon>
        <taxon>Streptophyta</taxon>
        <taxon>Embryophyta</taxon>
        <taxon>Tracheophyta</taxon>
        <taxon>Spermatophyta</taxon>
        <taxon>Magnoliopsida</taxon>
        <taxon>Ranunculales</taxon>
        <taxon>Menispermaceae</taxon>
        <taxon>Menispermoideae</taxon>
        <taxon>Cissampelideae</taxon>
        <taxon>Stephania</taxon>
    </lineage>
</organism>
<dbReference type="InterPro" id="IPR027417">
    <property type="entry name" value="P-loop_NTPase"/>
</dbReference>